<evidence type="ECO:0000259" key="1">
    <source>
        <dbReference type="PROSITE" id="PS50943"/>
    </source>
</evidence>
<evidence type="ECO:0000313" key="2">
    <source>
        <dbReference type="EMBL" id="MPM39814.1"/>
    </source>
</evidence>
<feature type="domain" description="HTH cro/C1-type" evidence="1">
    <location>
        <begin position="25"/>
        <end position="78"/>
    </location>
</feature>
<dbReference type="Pfam" id="PF13560">
    <property type="entry name" value="HTH_31"/>
    <property type="match status" value="1"/>
</dbReference>
<name>A0A644ZQC9_9ZZZZ</name>
<dbReference type="Gene3D" id="1.10.260.40">
    <property type="entry name" value="lambda repressor-like DNA-binding domains"/>
    <property type="match status" value="1"/>
</dbReference>
<dbReference type="EMBL" id="VSSQ01008777">
    <property type="protein sequence ID" value="MPM39814.1"/>
    <property type="molecule type" value="Genomic_DNA"/>
</dbReference>
<reference evidence="2" key="1">
    <citation type="submission" date="2019-08" db="EMBL/GenBank/DDBJ databases">
        <authorList>
            <person name="Kucharzyk K."/>
            <person name="Murdoch R.W."/>
            <person name="Higgins S."/>
            <person name="Loffler F."/>
        </authorList>
    </citation>
    <scope>NUCLEOTIDE SEQUENCE</scope>
</reference>
<gene>
    <name evidence="2" type="ORF">SDC9_86450</name>
</gene>
<accession>A0A644ZQC9</accession>
<dbReference type="GO" id="GO:0003677">
    <property type="term" value="F:DNA binding"/>
    <property type="evidence" value="ECO:0007669"/>
    <property type="project" value="InterPro"/>
</dbReference>
<comment type="caution">
    <text evidence="2">The sequence shown here is derived from an EMBL/GenBank/DDBJ whole genome shotgun (WGS) entry which is preliminary data.</text>
</comment>
<dbReference type="InterPro" id="IPR010982">
    <property type="entry name" value="Lambda_DNA-bd_dom_sf"/>
</dbReference>
<dbReference type="SUPFAM" id="SSF47413">
    <property type="entry name" value="lambda repressor-like DNA-binding domains"/>
    <property type="match status" value="1"/>
</dbReference>
<proteinExistence type="predicted"/>
<dbReference type="AlphaFoldDB" id="A0A644ZQC9"/>
<dbReference type="PROSITE" id="PS50943">
    <property type="entry name" value="HTH_CROC1"/>
    <property type="match status" value="1"/>
</dbReference>
<organism evidence="2">
    <name type="scientific">bioreactor metagenome</name>
    <dbReference type="NCBI Taxonomy" id="1076179"/>
    <lineage>
        <taxon>unclassified sequences</taxon>
        <taxon>metagenomes</taxon>
        <taxon>ecological metagenomes</taxon>
    </lineage>
</organism>
<dbReference type="SMART" id="SM00530">
    <property type="entry name" value="HTH_XRE"/>
    <property type="match status" value="1"/>
</dbReference>
<dbReference type="CDD" id="cd00093">
    <property type="entry name" value="HTH_XRE"/>
    <property type="match status" value="1"/>
</dbReference>
<sequence>MKKSSDTAMLPFEAEDAAKILAAKIRTARIVRGWTQDELAQRCEISKRTISNMESGAVSVQFGFVLKVLWALDLIDDFIRQIRSVGLNDHEFALLEASQPMRVREKGRGGA</sequence>
<protein>
    <recommendedName>
        <fullName evidence="1">HTH cro/C1-type domain-containing protein</fullName>
    </recommendedName>
</protein>
<dbReference type="InterPro" id="IPR001387">
    <property type="entry name" value="Cro/C1-type_HTH"/>
</dbReference>